<protein>
    <submittedName>
        <fullName evidence="1">Cyun77</fullName>
    </submittedName>
</protein>
<dbReference type="Pfam" id="PF06648">
    <property type="entry name" value="AcMNPV_Ac75"/>
    <property type="match status" value="1"/>
</dbReference>
<dbReference type="EMBL" id="KT957089">
    <property type="protein sequence ID" value="AOT85465.1"/>
    <property type="molecule type" value="Genomic_DNA"/>
</dbReference>
<evidence type="ECO:0000313" key="1">
    <source>
        <dbReference type="EMBL" id="AOT85465.1"/>
    </source>
</evidence>
<organism evidence="1 2">
    <name type="scientific">Cyclophragma undans nucleopolyhedrovirus</name>
    <dbReference type="NCBI Taxonomy" id="1906244"/>
    <lineage>
        <taxon>Viruses</taxon>
        <taxon>Viruses incertae sedis</taxon>
        <taxon>Naldaviricetes</taxon>
        <taxon>Lefavirales</taxon>
        <taxon>Baculoviridae</taxon>
        <taxon>Alphabaculovirus</taxon>
        <taxon>Alphabaculovirus cycundantis</taxon>
    </lineage>
</organism>
<dbReference type="RefSeq" id="YP_010086679.1">
    <property type="nucleotide sequence ID" value="NC_055467.1"/>
</dbReference>
<accession>A0A288QA51</accession>
<sequence length="135" mass="16206">MSNIIKTFFSDFVEATTFTHKVRIVKDALNIWLYDIVYKDVLFWSKLKEVMHMFITNKMSKEQIYMLVKTIDTSNKFKPFQIDYLKNAIFNNRFIREIIENFADGKILTDEDIKCAAIFFAQKFDEAYKLPPHYY</sequence>
<proteinExistence type="predicted"/>
<keyword evidence="2" id="KW-1185">Reference proteome</keyword>
<reference evidence="1" key="1">
    <citation type="submission" date="2018-05" db="EMBL/GenBank/DDBJ databases">
        <title>Genome sequence and analysis of Cyclophragma undans nucleopolyhedrovirus: a distinct group I alphabaculovirus.</title>
        <authorList>
            <person name="Zhu Z."/>
            <person name="Yin F."/>
            <person name="Liu X."/>
            <person name="Hou D."/>
            <person name="Wang J."/>
            <person name="Zhang L."/>
            <person name="Arif B."/>
            <person name="Wang H."/>
            <person name="Deng F."/>
            <person name="Hu Z."/>
        </authorList>
    </citation>
    <scope>NUCLEOTIDE SEQUENCE [LARGE SCALE GENOMIC DNA]</scope>
    <source>
        <strain evidence="1">Whiov</strain>
    </source>
</reference>
<dbReference type="KEGG" id="vg:65101897"/>
<dbReference type="InterPro" id="IPR010594">
    <property type="entry name" value="AcMNPV_Ac75"/>
</dbReference>
<dbReference type="GeneID" id="65101897"/>
<dbReference type="Proteomes" id="UP000502721">
    <property type="component" value="Segment"/>
</dbReference>
<evidence type="ECO:0000313" key="2">
    <source>
        <dbReference type="Proteomes" id="UP000502721"/>
    </source>
</evidence>
<name>A0A288QA51_9ABAC</name>